<dbReference type="InterPro" id="IPR001810">
    <property type="entry name" value="F-box_dom"/>
</dbReference>
<feature type="non-terminal residue" evidence="2">
    <location>
        <position position="138"/>
    </location>
</feature>
<dbReference type="EMBL" id="BTSX01000005">
    <property type="protein sequence ID" value="GMS98864.1"/>
    <property type="molecule type" value="Genomic_DNA"/>
</dbReference>
<reference evidence="2" key="1">
    <citation type="submission" date="2023-10" db="EMBL/GenBank/DDBJ databases">
        <title>Genome assembly of Pristionchus species.</title>
        <authorList>
            <person name="Yoshida K."/>
            <person name="Sommer R.J."/>
        </authorList>
    </citation>
    <scope>NUCLEOTIDE SEQUENCE</scope>
    <source>
        <strain evidence="2">RS0144</strain>
    </source>
</reference>
<dbReference type="AlphaFoldDB" id="A0AAV5TWJ1"/>
<protein>
    <recommendedName>
        <fullName evidence="1">F-box domain-containing protein</fullName>
    </recommendedName>
</protein>
<name>A0AAV5TWJ1_9BILA</name>
<dbReference type="Proteomes" id="UP001432027">
    <property type="component" value="Unassembled WGS sequence"/>
</dbReference>
<proteinExistence type="predicted"/>
<gene>
    <name evidence="2" type="ORF">PENTCL1PPCAC_21039</name>
</gene>
<dbReference type="SMART" id="SM00256">
    <property type="entry name" value="FBOX"/>
    <property type="match status" value="1"/>
</dbReference>
<dbReference type="SUPFAM" id="SSF81383">
    <property type="entry name" value="F-box domain"/>
    <property type="match status" value="1"/>
</dbReference>
<evidence type="ECO:0000259" key="1">
    <source>
        <dbReference type="PROSITE" id="PS50181"/>
    </source>
</evidence>
<organism evidence="2 3">
    <name type="scientific">Pristionchus entomophagus</name>
    <dbReference type="NCBI Taxonomy" id="358040"/>
    <lineage>
        <taxon>Eukaryota</taxon>
        <taxon>Metazoa</taxon>
        <taxon>Ecdysozoa</taxon>
        <taxon>Nematoda</taxon>
        <taxon>Chromadorea</taxon>
        <taxon>Rhabditida</taxon>
        <taxon>Rhabditina</taxon>
        <taxon>Diplogasteromorpha</taxon>
        <taxon>Diplogasteroidea</taxon>
        <taxon>Neodiplogasteridae</taxon>
        <taxon>Pristionchus</taxon>
    </lineage>
</organism>
<dbReference type="PROSITE" id="PS50181">
    <property type="entry name" value="FBOX"/>
    <property type="match status" value="1"/>
</dbReference>
<dbReference type="CDD" id="cd09917">
    <property type="entry name" value="F-box_SF"/>
    <property type="match status" value="1"/>
</dbReference>
<sequence length="138" mass="15684">SRSPQSKKRKEDSTKQDFFSNLPDDCILHIFSFLDPNDLDVLSSVSQKVYAFVNKLRVKTPRSQIFHSLRLVQDSFSFKLTMRRNGIKLDLVTIRTTGTGKVMNPADHIAEHRAMKALVLGAERPAIQYIPTAIQKLV</sequence>
<evidence type="ECO:0000313" key="2">
    <source>
        <dbReference type="EMBL" id="GMS98864.1"/>
    </source>
</evidence>
<dbReference type="Pfam" id="PF00646">
    <property type="entry name" value="F-box"/>
    <property type="match status" value="1"/>
</dbReference>
<feature type="non-terminal residue" evidence="2">
    <location>
        <position position="1"/>
    </location>
</feature>
<evidence type="ECO:0000313" key="3">
    <source>
        <dbReference type="Proteomes" id="UP001432027"/>
    </source>
</evidence>
<feature type="domain" description="F-box" evidence="1">
    <location>
        <begin position="16"/>
        <end position="69"/>
    </location>
</feature>
<dbReference type="InterPro" id="IPR036047">
    <property type="entry name" value="F-box-like_dom_sf"/>
</dbReference>
<accession>A0AAV5TWJ1</accession>
<comment type="caution">
    <text evidence="2">The sequence shown here is derived from an EMBL/GenBank/DDBJ whole genome shotgun (WGS) entry which is preliminary data.</text>
</comment>
<keyword evidence="3" id="KW-1185">Reference proteome</keyword>
<dbReference type="Gene3D" id="1.20.1280.50">
    <property type="match status" value="1"/>
</dbReference>